<evidence type="ECO:0000256" key="2">
    <source>
        <dbReference type="ARBA" id="ARBA00004308"/>
    </source>
</evidence>
<keyword evidence="9 10" id="KW-0326">Glycosidase</keyword>
<dbReference type="GO" id="GO:0009272">
    <property type="term" value="P:fungal-type cell wall biogenesis"/>
    <property type="evidence" value="ECO:0007669"/>
    <property type="project" value="TreeGrafter"/>
</dbReference>
<keyword evidence="12" id="KW-1133">Transmembrane helix</keyword>
<organism evidence="14 15">
    <name type="scientific">Cladophialophora chaetospira</name>
    <dbReference type="NCBI Taxonomy" id="386627"/>
    <lineage>
        <taxon>Eukaryota</taxon>
        <taxon>Fungi</taxon>
        <taxon>Dikarya</taxon>
        <taxon>Ascomycota</taxon>
        <taxon>Pezizomycotina</taxon>
        <taxon>Eurotiomycetes</taxon>
        <taxon>Chaetothyriomycetidae</taxon>
        <taxon>Chaetothyriales</taxon>
        <taxon>Herpotrichiellaceae</taxon>
        <taxon>Cladophialophora</taxon>
    </lineage>
</organism>
<proteinExistence type="inferred from homology"/>
<evidence type="ECO:0000256" key="7">
    <source>
        <dbReference type="ARBA" id="ARBA00023136"/>
    </source>
</evidence>
<keyword evidence="8" id="KW-0325">Glycoprotein</keyword>
<reference evidence="14" key="1">
    <citation type="submission" date="2022-10" db="EMBL/GenBank/DDBJ databases">
        <title>Culturing micro-colonial fungi from biological soil crusts in the Mojave desert and describing Neophaeococcomyces mojavensis, and introducing the new genera and species Taxawa tesnikishii.</title>
        <authorList>
            <person name="Kurbessoian T."/>
            <person name="Stajich J.E."/>
        </authorList>
    </citation>
    <scope>NUCLEOTIDE SEQUENCE</scope>
    <source>
        <strain evidence="14">TK_41</strain>
    </source>
</reference>
<protein>
    <recommendedName>
        <fullName evidence="4 10">Mannan endo-1,6-alpha-mannosidase</fullName>
        <ecNumber evidence="4 10">3.2.1.101</ecNumber>
    </recommendedName>
</protein>
<dbReference type="PANTHER" id="PTHR12145">
    <property type="entry name" value="MANNAN ENDO-1,6-ALPHA-MANNOSIDASE DCW1"/>
    <property type="match status" value="1"/>
</dbReference>
<evidence type="ECO:0000256" key="1">
    <source>
        <dbReference type="ARBA" id="ARBA00001452"/>
    </source>
</evidence>
<dbReference type="Gene3D" id="1.50.10.20">
    <property type="match status" value="1"/>
</dbReference>
<dbReference type="PIRSF" id="PIRSF016302">
    <property type="entry name" value="Man_a_manosd"/>
    <property type="match status" value="1"/>
</dbReference>
<evidence type="ECO:0000256" key="12">
    <source>
        <dbReference type="SAM" id="Phobius"/>
    </source>
</evidence>
<keyword evidence="12" id="KW-0812">Transmembrane</keyword>
<evidence type="ECO:0000256" key="6">
    <source>
        <dbReference type="ARBA" id="ARBA00022801"/>
    </source>
</evidence>
<evidence type="ECO:0000313" key="14">
    <source>
        <dbReference type="EMBL" id="KAJ9604824.1"/>
    </source>
</evidence>
<evidence type="ECO:0000256" key="4">
    <source>
        <dbReference type="ARBA" id="ARBA00012350"/>
    </source>
</evidence>
<sequence length="462" mass="50076">MTSRIISLLAPLAGLLHLTSGLDLDLTSIDSIKSVTSTLAYDMMTYYSGNQTGQIPGLLPGPCDSLECYYWWEAGAMFGSLINYWQYTGDDSYNPVVIQALQFQIGPEENFNPPNQSKNMGVDDQDFWAFSAMDAAEAGLPDVGGDTPSWLALAQAVFNFQTTLWEDSTCGGGMRWQVYAFNAGYNLKNTISNGGYFQLAARLARYTGNQTYADWAIKMYDWMEASPLFQTHDDTLYIWDNTDANNNCTDVQHFAWTYNYGTMLMGAAALYNYTGGAEPWGTRVFEILDGAFKLFFPEEYGGNVMTEFQCESTMVCNNDQSSFKAYLARWMAVTALIVPDTYDLIMPKLRESASAAAQQCTGGASGRACGRQWYAANDGSSGVGQQMQALAVIGATTINPGIAPKTANTGGTSESKPDAGTDVGNAPIPQHSPITTADKAGAAILTLMCVGVIVGGSIWIIL</sequence>
<evidence type="ECO:0000256" key="10">
    <source>
        <dbReference type="PIRNR" id="PIRNR016302"/>
    </source>
</evidence>
<feature type="chain" id="PRO_5041254682" description="Mannan endo-1,6-alpha-mannosidase" evidence="13">
    <location>
        <begin position="22"/>
        <end position="462"/>
    </location>
</feature>
<keyword evidence="6 10" id="KW-0378">Hydrolase</keyword>
<name>A0AA38X121_9EURO</name>
<dbReference type="AlphaFoldDB" id="A0AA38X121"/>
<comment type="subcellular location">
    <subcellularLocation>
        <location evidence="2">Endomembrane system</location>
    </subcellularLocation>
</comment>
<comment type="similarity">
    <text evidence="3 10">Belongs to the glycosyl hydrolase 76 family.</text>
</comment>
<dbReference type="InterPro" id="IPR005198">
    <property type="entry name" value="Glyco_hydro_76"/>
</dbReference>
<dbReference type="FunFam" id="1.50.10.20:FF:000006">
    <property type="entry name" value="Mannan endo-1,6-alpha-mannosidase"/>
    <property type="match status" value="1"/>
</dbReference>
<accession>A0AA38X121</accession>
<keyword evidence="15" id="KW-1185">Reference proteome</keyword>
<dbReference type="GO" id="GO:0016052">
    <property type="term" value="P:carbohydrate catabolic process"/>
    <property type="evidence" value="ECO:0007669"/>
    <property type="project" value="InterPro"/>
</dbReference>
<dbReference type="EMBL" id="JAPDRK010000018">
    <property type="protein sequence ID" value="KAJ9604824.1"/>
    <property type="molecule type" value="Genomic_DNA"/>
</dbReference>
<dbReference type="PANTHER" id="PTHR12145:SF36">
    <property type="entry name" value="MANNAN ENDO-1,6-ALPHA-MANNOSIDASE DCW1"/>
    <property type="match status" value="1"/>
</dbReference>
<dbReference type="EC" id="3.2.1.101" evidence="4 10"/>
<evidence type="ECO:0000256" key="11">
    <source>
        <dbReference type="SAM" id="MobiDB-lite"/>
    </source>
</evidence>
<evidence type="ECO:0000256" key="8">
    <source>
        <dbReference type="ARBA" id="ARBA00023180"/>
    </source>
</evidence>
<dbReference type="GO" id="GO:0008496">
    <property type="term" value="F:mannan endo-1,6-alpha-mannosidase activity"/>
    <property type="evidence" value="ECO:0007669"/>
    <property type="project" value="UniProtKB-UniRule"/>
</dbReference>
<evidence type="ECO:0000256" key="13">
    <source>
        <dbReference type="SAM" id="SignalP"/>
    </source>
</evidence>
<dbReference type="Pfam" id="PF03663">
    <property type="entry name" value="Glyco_hydro_76"/>
    <property type="match status" value="1"/>
</dbReference>
<gene>
    <name evidence="14" type="ORF">H2200_010939</name>
</gene>
<dbReference type="Proteomes" id="UP001172673">
    <property type="component" value="Unassembled WGS sequence"/>
</dbReference>
<keyword evidence="5 13" id="KW-0732">Signal</keyword>
<feature type="region of interest" description="Disordered" evidence="11">
    <location>
        <begin position="403"/>
        <end position="428"/>
    </location>
</feature>
<evidence type="ECO:0000313" key="15">
    <source>
        <dbReference type="Proteomes" id="UP001172673"/>
    </source>
</evidence>
<dbReference type="GO" id="GO:0012505">
    <property type="term" value="C:endomembrane system"/>
    <property type="evidence" value="ECO:0007669"/>
    <property type="project" value="UniProtKB-SubCell"/>
</dbReference>
<evidence type="ECO:0000256" key="3">
    <source>
        <dbReference type="ARBA" id="ARBA00009699"/>
    </source>
</evidence>
<dbReference type="SUPFAM" id="SSF48208">
    <property type="entry name" value="Six-hairpin glycosidases"/>
    <property type="match status" value="1"/>
</dbReference>
<dbReference type="InterPro" id="IPR014480">
    <property type="entry name" value="Mannan-1_6-alpha_mannosidase"/>
</dbReference>
<evidence type="ECO:0000256" key="5">
    <source>
        <dbReference type="ARBA" id="ARBA00022729"/>
    </source>
</evidence>
<dbReference type="InterPro" id="IPR008928">
    <property type="entry name" value="6-hairpin_glycosidase_sf"/>
</dbReference>
<feature type="transmembrane region" description="Helical" evidence="12">
    <location>
        <begin position="440"/>
        <end position="461"/>
    </location>
</feature>
<comment type="caution">
    <text evidence="14">The sequence shown here is derived from an EMBL/GenBank/DDBJ whole genome shotgun (WGS) entry which is preliminary data.</text>
</comment>
<feature type="signal peptide" evidence="13">
    <location>
        <begin position="1"/>
        <end position="21"/>
    </location>
</feature>
<evidence type="ECO:0000256" key="9">
    <source>
        <dbReference type="ARBA" id="ARBA00023295"/>
    </source>
</evidence>
<keyword evidence="7 12" id="KW-0472">Membrane</keyword>
<comment type="catalytic activity">
    <reaction evidence="1 10">
        <text>Random hydrolysis of (1-&gt;6)-alpha-D-mannosidic linkages in unbranched (1-&gt;6)-mannans.</text>
        <dbReference type="EC" id="3.2.1.101"/>
    </reaction>
</comment>